<dbReference type="RefSeq" id="WP_094019064.1">
    <property type="nucleotide sequence ID" value="NZ_FXYF01000001.1"/>
</dbReference>
<organism evidence="3 4">
    <name type="scientific">Maliponia aquimaris</name>
    <dbReference type="NCBI Taxonomy" id="1673631"/>
    <lineage>
        <taxon>Bacteria</taxon>
        <taxon>Pseudomonadati</taxon>
        <taxon>Pseudomonadota</taxon>
        <taxon>Alphaproteobacteria</taxon>
        <taxon>Rhodobacterales</taxon>
        <taxon>Paracoccaceae</taxon>
        <taxon>Maliponia</taxon>
    </lineage>
</organism>
<evidence type="ECO:0000256" key="1">
    <source>
        <dbReference type="ARBA" id="ARBA00004167"/>
    </source>
</evidence>
<keyword evidence="4" id="KW-1185">Reference proteome</keyword>
<comment type="subcellular location">
    <subcellularLocation>
        <location evidence="1">Membrane</location>
        <topology evidence="1">Single-pass membrane protein</topology>
    </subcellularLocation>
</comment>
<sequence>MAQISLYPLRRHFRAEASSAVRLYRRGTLVREGRGLAFWFDPNSVSIAEVPLATRELTFLVKSQTADFQDLAVQGTVLWSVADVAKLADRVDFAVDLKTGLHLGKPDDRVATVLNGLVREFADSYVKPLGVRAALEAGLAPLQARIMAGLAAEPTLEQMGLAVVAVRVAGLSPSSELARALQAPTFESLQQKADEATFARRALAVDKERAIAENELANRIELASRRADLIARDGDNARSEAEATAAARRIEAEGDAATKKIAAEAEAARIRAVEQASADMEAARMATIAQLDATQLFALAARDFASKLERIDSLTVTPDMVSGLMRQLGLAQGVKQLPKG</sequence>
<dbReference type="EMBL" id="FXYF01000001">
    <property type="protein sequence ID" value="SMX32152.1"/>
    <property type="molecule type" value="Genomic_DNA"/>
</dbReference>
<dbReference type="InterPro" id="IPR001107">
    <property type="entry name" value="Band_7"/>
</dbReference>
<name>A0A238JQM8_9RHOB</name>
<dbReference type="Pfam" id="PF01145">
    <property type="entry name" value="Band_7"/>
    <property type="match status" value="1"/>
</dbReference>
<proteinExistence type="predicted"/>
<evidence type="ECO:0000313" key="3">
    <source>
        <dbReference type="EMBL" id="SMX32152.1"/>
    </source>
</evidence>
<dbReference type="InterPro" id="IPR036013">
    <property type="entry name" value="Band_7/SPFH_dom_sf"/>
</dbReference>
<evidence type="ECO:0000313" key="4">
    <source>
        <dbReference type="Proteomes" id="UP000207598"/>
    </source>
</evidence>
<protein>
    <submittedName>
        <fullName evidence="3">SPFH domain / Band 7 family protein</fullName>
    </submittedName>
</protein>
<dbReference type="Proteomes" id="UP000207598">
    <property type="component" value="Unassembled WGS sequence"/>
</dbReference>
<dbReference type="GO" id="GO:0016020">
    <property type="term" value="C:membrane"/>
    <property type="evidence" value="ECO:0007669"/>
    <property type="project" value="UniProtKB-SubCell"/>
</dbReference>
<gene>
    <name evidence="3" type="ORF">MAA8898_00162</name>
</gene>
<accession>A0A238JQM8</accession>
<feature type="domain" description="Band 7" evidence="2">
    <location>
        <begin position="24"/>
        <end position="195"/>
    </location>
</feature>
<reference evidence="3 4" key="1">
    <citation type="submission" date="2017-05" db="EMBL/GenBank/DDBJ databases">
        <authorList>
            <person name="Song R."/>
            <person name="Chenine A.L."/>
            <person name="Ruprecht R.M."/>
        </authorList>
    </citation>
    <scope>NUCLEOTIDE SEQUENCE [LARGE SCALE GENOMIC DNA]</scope>
    <source>
        <strain evidence="3 4">CECT 8898</strain>
    </source>
</reference>
<dbReference type="OrthoDB" id="3469168at2"/>
<dbReference type="Gene3D" id="3.30.479.30">
    <property type="entry name" value="Band 7 domain"/>
    <property type="match status" value="1"/>
</dbReference>
<evidence type="ECO:0000259" key="2">
    <source>
        <dbReference type="Pfam" id="PF01145"/>
    </source>
</evidence>
<dbReference type="AlphaFoldDB" id="A0A238JQM8"/>